<dbReference type="InterPro" id="IPR050546">
    <property type="entry name" value="Glycosyl_Hydrlase_16"/>
</dbReference>
<evidence type="ECO:0000256" key="18">
    <source>
        <dbReference type="SAM" id="SignalP"/>
    </source>
</evidence>
<evidence type="ECO:0000256" key="5">
    <source>
        <dbReference type="ARBA" id="ARBA00022679"/>
    </source>
</evidence>
<protein>
    <recommendedName>
        <fullName evidence="15">Crh-like protein</fullName>
        <ecNumber evidence="15">3.2.-.-</ecNumber>
    </recommendedName>
</protein>
<dbReference type="InterPro" id="IPR013320">
    <property type="entry name" value="ConA-like_dom_sf"/>
</dbReference>
<dbReference type="InterPro" id="IPR017168">
    <property type="entry name" value="CHR-like"/>
</dbReference>
<feature type="region of interest" description="Disordered" evidence="17">
    <location>
        <begin position="332"/>
        <end position="413"/>
    </location>
</feature>
<evidence type="ECO:0000256" key="17">
    <source>
        <dbReference type="SAM" id="MobiDB-lite"/>
    </source>
</evidence>
<evidence type="ECO:0000313" key="20">
    <source>
        <dbReference type="EMBL" id="TID15902.1"/>
    </source>
</evidence>
<evidence type="ECO:0000256" key="12">
    <source>
        <dbReference type="ARBA" id="ARBA00023316"/>
    </source>
</evidence>
<comment type="caution">
    <text evidence="20">The sequence shown here is derived from an EMBL/GenBank/DDBJ whole genome shotgun (WGS) entry which is preliminary data.</text>
</comment>
<dbReference type="PANTHER" id="PTHR10963:SF22">
    <property type="entry name" value="GLYCOSIDASE CRH2-RELATED"/>
    <property type="match status" value="1"/>
</dbReference>
<accession>A0A4Z1P640</accession>
<dbReference type="Pfam" id="PF00722">
    <property type="entry name" value="Glyco_hydro_16"/>
    <property type="match status" value="1"/>
</dbReference>
<dbReference type="Proteomes" id="UP000298493">
    <property type="component" value="Unassembled WGS sequence"/>
</dbReference>
<dbReference type="EMBL" id="SNSC02000019">
    <property type="protein sequence ID" value="TID15902.1"/>
    <property type="molecule type" value="Genomic_DNA"/>
</dbReference>
<feature type="signal peptide" evidence="18">
    <location>
        <begin position="1"/>
        <end position="19"/>
    </location>
</feature>
<evidence type="ECO:0000313" key="21">
    <source>
        <dbReference type="Proteomes" id="UP000298493"/>
    </source>
</evidence>
<feature type="compositionally biased region" description="Polar residues" evidence="17">
    <location>
        <begin position="336"/>
        <end position="359"/>
    </location>
</feature>
<evidence type="ECO:0000256" key="16">
    <source>
        <dbReference type="PIRSR" id="PIRSR037299-1"/>
    </source>
</evidence>
<evidence type="ECO:0000256" key="11">
    <source>
        <dbReference type="ARBA" id="ARBA00023295"/>
    </source>
</evidence>
<evidence type="ECO:0000256" key="10">
    <source>
        <dbReference type="ARBA" id="ARBA00023288"/>
    </source>
</evidence>
<feature type="active site" description="Proton donor" evidence="16">
    <location>
        <position position="165"/>
    </location>
</feature>
<evidence type="ECO:0000256" key="7">
    <source>
        <dbReference type="ARBA" id="ARBA00022801"/>
    </source>
</evidence>
<evidence type="ECO:0000256" key="6">
    <source>
        <dbReference type="ARBA" id="ARBA00022729"/>
    </source>
</evidence>
<feature type="domain" description="GH16" evidence="19">
    <location>
        <begin position="60"/>
        <end position="275"/>
    </location>
</feature>
<dbReference type="GO" id="GO:0008061">
    <property type="term" value="F:chitin binding"/>
    <property type="evidence" value="ECO:0007669"/>
    <property type="project" value="InterPro"/>
</dbReference>
<comment type="catalytic activity">
    <reaction evidence="1">
        <text>Random endo-hydrolysis of N-acetyl-beta-D-glucosaminide (1-&gt;4)-beta-linkages in chitin and chitodextrins.</text>
        <dbReference type="EC" id="3.2.1.14"/>
    </reaction>
</comment>
<comment type="subcellular location">
    <subcellularLocation>
        <location evidence="2">Membrane</location>
        <topology evidence="2">Lipid-anchor</topology>
        <topology evidence="2">GPI-anchor</topology>
    </subcellularLocation>
</comment>
<dbReference type="GO" id="GO:0005975">
    <property type="term" value="P:carbohydrate metabolic process"/>
    <property type="evidence" value="ECO:0007669"/>
    <property type="project" value="InterPro"/>
</dbReference>
<dbReference type="GO" id="GO:0008843">
    <property type="term" value="F:endochitinase activity"/>
    <property type="evidence" value="ECO:0007669"/>
    <property type="project" value="UniProtKB-EC"/>
</dbReference>
<organism evidence="20 21">
    <name type="scientific">Venturia nashicola</name>
    <dbReference type="NCBI Taxonomy" id="86259"/>
    <lineage>
        <taxon>Eukaryota</taxon>
        <taxon>Fungi</taxon>
        <taxon>Dikarya</taxon>
        <taxon>Ascomycota</taxon>
        <taxon>Pezizomycotina</taxon>
        <taxon>Dothideomycetes</taxon>
        <taxon>Pleosporomycetidae</taxon>
        <taxon>Venturiales</taxon>
        <taxon>Venturiaceae</taxon>
        <taxon>Venturia</taxon>
    </lineage>
</organism>
<dbReference type="CDD" id="cd02183">
    <property type="entry name" value="GH16_fungal_CRH1_transglycosylase"/>
    <property type="match status" value="1"/>
</dbReference>
<name>A0A4Z1P640_9PEZI</name>
<dbReference type="EC" id="3.2.-.-" evidence="15"/>
<keyword evidence="7 15" id="KW-0378">Hydrolase</keyword>
<keyword evidence="6 18" id="KW-0732">Signal</keyword>
<feature type="chain" id="PRO_5021255209" description="Crh-like protein" evidence="18">
    <location>
        <begin position="20"/>
        <end position="437"/>
    </location>
</feature>
<evidence type="ECO:0000256" key="14">
    <source>
        <dbReference type="ARBA" id="ARBA00093308"/>
    </source>
</evidence>
<keyword evidence="12" id="KW-0961">Cell wall biogenesis/degradation</keyword>
<dbReference type="GO" id="GO:0098552">
    <property type="term" value="C:side of membrane"/>
    <property type="evidence" value="ECO:0007669"/>
    <property type="project" value="UniProtKB-KW"/>
</dbReference>
<dbReference type="PIRSF" id="PIRSF037299">
    <property type="entry name" value="Glycosidase_CRH1_prd"/>
    <property type="match status" value="1"/>
</dbReference>
<dbReference type="STRING" id="86259.A0A4Z1P640"/>
<keyword evidence="11" id="KW-0326">Glycosidase</keyword>
<dbReference type="InterPro" id="IPR000757">
    <property type="entry name" value="Beta-glucanase-like"/>
</dbReference>
<keyword evidence="10" id="KW-0449">Lipoprotein</keyword>
<dbReference type="GO" id="GO:0031505">
    <property type="term" value="P:fungal-type cell wall organization"/>
    <property type="evidence" value="ECO:0007669"/>
    <property type="project" value="TreeGrafter"/>
</dbReference>
<dbReference type="FunFam" id="2.60.120.200:FF:000159">
    <property type="entry name" value="Glycosidase"/>
    <property type="match status" value="1"/>
</dbReference>
<evidence type="ECO:0000256" key="13">
    <source>
        <dbReference type="ARBA" id="ARBA00038074"/>
    </source>
</evidence>
<reference evidence="20 21" key="1">
    <citation type="submission" date="2019-04" db="EMBL/GenBank/DDBJ databases">
        <title>High contiguity whole genome sequence and gene annotation resource for two Venturia nashicola isolates.</title>
        <authorList>
            <person name="Prokchorchik M."/>
            <person name="Won K."/>
            <person name="Lee Y."/>
            <person name="Choi E.D."/>
            <person name="Segonzac C."/>
            <person name="Sohn K.H."/>
        </authorList>
    </citation>
    <scope>NUCLEOTIDE SEQUENCE [LARGE SCALE GENOMIC DNA]</scope>
    <source>
        <strain evidence="20 21">PRI2</strain>
    </source>
</reference>
<evidence type="ECO:0000256" key="8">
    <source>
        <dbReference type="ARBA" id="ARBA00023136"/>
    </source>
</evidence>
<dbReference type="AlphaFoldDB" id="A0A4Z1P640"/>
<keyword evidence="5" id="KW-0808">Transferase</keyword>
<keyword evidence="21" id="KW-1185">Reference proteome</keyword>
<evidence type="ECO:0000256" key="2">
    <source>
        <dbReference type="ARBA" id="ARBA00004589"/>
    </source>
</evidence>
<dbReference type="SUPFAM" id="SSF49899">
    <property type="entry name" value="Concanavalin A-like lectins/glucanases"/>
    <property type="match status" value="1"/>
</dbReference>
<dbReference type="PROSITE" id="PS51762">
    <property type="entry name" value="GH16_2"/>
    <property type="match status" value="1"/>
</dbReference>
<gene>
    <name evidence="20" type="ORF">E6O75_ATG08960</name>
</gene>
<evidence type="ECO:0000256" key="4">
    <source>
        <dbReference type="ARBA" id="ARBA00022676"/>
    </source>
</evidence>
<dbReference type="GO" id="GO:0009277">
    <property type="term" value="C:fungal-type cell wall"/>
    <property type="evidence" value="ECO:0007669"/>
    <property type="project" value="UniProtKB-ARBA"/>
</dbReference>
<dbReference type="GO" id="GO:0016757">
    <property type="term" value="F:glycosyltransferase activity"/>
    <property type="evidence" value="ECO:0007669"/>
    <property type="project" value="UniProtKB-KW"/>
</dbReference>
<evidence type="ECO:0000256" key="15">
    <source>
        <dbReference type="PIRNR" id="PIRNR037299"/>
    </source>
</evidence>
<dbReference type="InterPro" id="IPR018371">
    <property type="entry name" value="Chitin-binding_1_CS"/>
</dbReference>
<evidence type="ECO:0000256" key="3">
    <source>
        <dbReference type="ARBA" id="ARBA00022622"/>
    </source>
</evidence>
<evidence type="ECO:0000256" key="9">
    <source>
        <dbReference type="ARBA" id="ARBA00023180"/>
    </source>
</evidence>
<comment type="function">
    <text evidence="14">Dual chitinase/transglycosylase that plays a role in cell wall architecture. Chitinase and transglycosylase activities are coupled. Required for the polysaccharide cross-linking at the septa and the cell wall. More specifically, transfers chitin to 1,6-beta-glucan in the cell wall.</text>
</comment>
<keyword evidence="9" id="KW-0325">Glycoprotein</keyword>
<sequence length="437" mass="45413">MARYLRAAAVAALSTAVFAAAPTCGPNNLCPESAPCCSAYGQCGVGAYCLGGCDPLFSHTLKSCIPAPVCKSQDYKLKSLSDVMDIGEYLGDASKANWQVSGKPVVYNNNALLLTMAPDTVGTLMASTHYVWYGKISATMLSSQGQGVVTAFIMMSDVKDEIDFEFVGTDTEHVQTNFYSQGVTNYDNGGNVSASSTFSTTHTYTIDWTPDKIDWIVDGTILRTKKRSDTWNSTSNRYDFPQTPSRIMLSLWPAGLATNGKGTVDWAGGLINWNSPYMQNGYYYAMVSDVSVKCYDPPSGANTPGSKAYIYTDAAGTNNTVQITDSLAVLKGLSGTGENPGTDTSTQTTKGGSKPTATPESVPGVSGAGARGDGVADAAGVSGSGTASGSTAAATGSSSFTQGGSGSIQSGASSRVNEKVGGSMFAVIVAIVVALYW</sequence>
<dbReference type="PANTHER" id="PTHR10963">
    <property type="entry name" value="GLYCOSYL HYDROLASE-RELATED"/>
    <property type="match status" value="1"/>
</dbReference>
<dbReference type="Gene3D" id="2.60.120.200">
    <property type="match status" value="1"/>
</dbReference>
<keyword evidence="3" id="KW-0336">GPI-anchor</keyword>
<keyword evidence="4" id="KW-0328">Glycosyltransferase</keyword>
<proteinExistence type="inferred from homology"/>
<evidence type="ECO:0000256" key="1">
    <source>
        <dbReference type="ARBA" id="ARBA00000822"/>
    </source>
</evidence>
<feature type="active site" description="Nucleophile" evidence="16">
    <location>
        <position position="161"/>
    </location>
</feature>
<dbReference type="PROSITE" id="PS00026">
    <property type="entry name" value="CHIT_BIND_I_1"/>
    <property type="match status" value="1"/>
</dbReference>
<feature type="compositionally biased region" description="Low complexity" evidence="17">
    <location>
        <begin position="373"/>
        <end position="413"/>
    </location>
</feature>
<comment type="similarity">
    <text evidence="13">Belongs to the glycosyl hydrolase 16 family. CRH1 subfamily.</text>
</comment>
<keyword evidence="8 15" id="KW-0472">Membrane</keyword>
<evidence type="ECO:0000259" key="19">
    <source>
        <dbReference type="PROSITE" id="PS51762"/>
    </source>
</evidence>